<evidence type="ECO:0000256" key="6">
    <source>
        <dbReference type="ARBA" id="ARBA00022533"/>
    </source>
</evidence>
<evidence type="ECO:0000313" key="19">
    <source>
        <dbReference type="Proteomes" id="UP000186922"/>
    </source>
</evidence>
<gene>
    <name evidence="18" type="primary">RvY_15952-1</name>
    <name evidence="18" type="synonym">RvY_15952.1</name>
    <name evidence="18" type="ORF">RvY_15952</name>
</gene>
<accession>A0A1D1VWQ7</accession>
<comment type="similarity">
    <text evidence="16">Belongs to the phosphofructokinase type A (PFKA) family. ATP-dependent PFK group I subfamily. Eukaryotic two domain clade "E" sub-subfamily.</text>
</comment>
<keyword evidence="8 15" id="KW-0479">Metal-binding</keyword>
<evidence type="ECO:0000256" key="5">
    <source>
        <dbReference type="ARBA" id="ARBA00022490"/>
    </source>
</evidence>
<comment type="subunit">
    <text evidence="15">Homotetramer.</text>
</comment>
<feature type="binding site" description="in other chain" evidence="15">
    <location>
        <begin position="618"/>
        <end position="620"/>
    </location>
    <ligand>
        <name>beta-D-fructose 2,6-bisphosphate</name>
        <dbReference type="ChEBI" id="CHEBI:58579"/>
        <note>allosteric activator; ligand shared between dimeric partners</note>
    </ligand>
</feature>
<name>A0A1D1VWQ7_RAMVA</name>
<evidence type="ECO:0000256" key="2">
    <source>
        <dbReference type="ARBA" id="ARBA00002659"/>
    </source>
</evidence>
<feature type="binding site" evidence="15">
    <location>
        <position position="611"/>
    </location>
    <ligand>
        <name>beta-D-fructose 2,6-bisphosphate</name>
        <dbReference type="ChEBI" id="CHEBI:58579"/>
        <note>allosteric activator; ligand shared between dimeric partners</note>
    </ligand>
</feature>
<dbReference type="Gene3D" id="3.40.50.460">
    <property type="entry name" value="Phosphofructokinase domain"/>
    <property type="match status" value="2"/>
</dbReference>
<dbReference type="InterPro" id="IPR009161">
    <property type="entry name" value="6-Pfructokinase_euk"/>
</dbReference>
<keyword evidence="7 15" id="KW-0808">Transferase</keyword>
<dbReference type="GO" id="GO:0005524">
    <property type="term" value="F:ATP binding"/>
    <property type="evidence" value="ECO:0007669"/>
    <property type="project" value="UniProtKB-KW"/>
</dbReference>
<feature type="binding site" evidence="15">
    <location>
        <position position="334"/>
    </location>
    <ligand>
        <name>substrate</name>
        <note>ligand shared between dimeric partners</note>
    </ligand>
</feature>
<comment type="function">
    <text evidence="2 15">Catalyzes the phosphorylation of D-fructose 6-phosphate to fructose 1,6-bisphosphate by ATP, the first committing step of glycolysis.</text>
</comment>
<dbReference type="FunFam" id="3.40.50.460:FF:000008">
    <property type="entry name" value="ATP-dependent 6-phosphofructokinase"/>
    <property type="match status" value="1"/>
</dbReference>
<evidence type="ECO:0000256" key="4">
    <source>
        <dbReference type="ARBA" id="ARBA00004679"/>
    </source>
</evidence>
<protein>
    <recommendedName>
        <fullName evidence="15">ATP-dependent 6-phosphofructokinase</fullName>
        <shortName evidence="15">ATP-PFK</shortName>
        <shortName evidence="15">Phosphofructokinase</shortName>
        <ecNumber evidence="15">2.7.1.11</ecNumber>
    </recommendedName>
    <alternativeName>
        <fullName evidence="15">Phosphohexokinase</fullName>
    </alternativeName>
</protein>
<evidence type="ECO:0000256" key="7">
    <source>
        <dbReference type="ARBA" id="ARBA00022679"/>
    </source>
</evidence>
<keyword evidence="10 15" id="KW-0418">Kinase</keyword>
<evidence type="ECO:0000256" key="11">
    <source>
        <dbReference type="ARBA" id="ARBA00022840"/>
    </source>
</evidence>
<evidence type="ECO:0000256" key="9">
    <source>
        <dbReference type="ARBA" id="ARBA00022741"/>
    </source>
</evidence>
<dbReference type="InterPro" id="IPR015912">
    <property type="entry name" value="Phosphofructokinase_CS"/>
</dbReference>
<keyword evidence="5 15" id="KW-0963">Cytoplasm</keyword>
<evidence type="ECO:0000259" key="17">
    <source>
        <dbReference type="Pfam" id="PF00365"/>
    </source>
</evidence>
<keyword evidence="9 15" id="KW-0547">Nucleotide-binding</keyword>
<dbReference type="FunFam" id="3.40.50.460:FF:000003">
    <property type="entry name" value="ATP-dependent 6-phosphofructokinase"/>
    <property type="match status" value="1"/>
</dbReference>
<evidence type="ECO:0000256" key="8">
    <source>
        <dbReference type="ARBA" id="ARBA00022723"/>
    </source>
</evidence>
<feature type="binding site" description="in other chain" evidence="15">
    <location>
        <begin position="706"/>
        <end position="709"/>
    </location>
    <ligand>
        <name>beta-D-fructose 2,6-bisphosphate</name>
        <dbReference type="ChEBI" id="CHEBI:58579"/>
        <note>allosteric activator; ligand shared between dimeric partners</note>
    </ligand>
</feature>
<dbReference type="EC" id="2.7.1.11" evidence="15"/>
<dbReference type="GO" id="GO:0006002">
    <property type="term" value="P:fructose 6-phosphate metabolic process"/>
    <property type="evidence" value="ECO:0007669"/>
    <property type="project" value="InterPro"/>
</dbReference>
<feature type="binding site" evidence="15">
    <location>
        <position position="243"/>
    </location>
    <ligand>
        <name>substrate</name>
        <note>ligand shared between dimeric partners</note>
    </ligand>
</feature>
<dbReference type="PRINTS" id="PR00476">
    <property type="entry name" value="PHFRCTKINASE"/>
</dbReference>
<evidence type="ECO:0000256" key="16">
    <source>
        <dbReference type="PIRNR" id="PIRNR000533"/>
    </source>
</evidence>
<dbReference type="GO" id="GO:0005945">
    <property type="term" value="C:6-phosphofructokinase complex"/>
    <property type="evidence" value="ECO:0007669"/>
    <property type="project" value="TreeGrafter"/>
</dbReference>
<dbReference type="GO" id="GO:0003872">
    <property type="term" value="F:6-phosphofructokinase activity"/>
    <property type="evidence" value="ECO:0007669"/>
    <property type="project" value="UniProtKB-UniRule"/>
</dbReference>
<feature type="domain" description="Phosphofructokinase" evidence="17">
    <location>
        <begin position="448"/>
        <end position="731"/>
    </location>
</feature>
<evidence type="ECO:0000256" key="14">
    <source>
        <dbReference type="ARBA" id="ARBA00048070"/>
    </source>
</evidence>
<feature type="binding site" description="in other chain" evidence="15">
    <location>
        <position position="516"/>
    </location>
    <ligand>
        <name>beta-D-fructose 2,6-bisphosphate</name>
        <dbReference type="ChEBI" id="CHEBI:58579"/>
        <note>allosteric activator; ligand shared between dimeric partners</note>
    </ligand>
</feature>
<comment type="caution">
    <text evidence="18">The sequence shown here is derived from an EMBL/GenBank/DDBJ whole genome shotgun (WGS) entry which is preliminary data.</text>
</comment>
<evidence type="ECO:0000313" key="18">
    <source>
        <dbReference type="EMBL" id="GAV05892.1"/>
    </source>
</evidence>
<feature type="binding site" evidence="15">
    <location>
        <position position="161"/>
    </location>
    <ligand>
        <name>Mg(2+)</name>
        <dbReference type="ChEBI" id="CHEBI:18420"/>
        <note>catalytic</note>
    </ligand>
</feature>
<dbReference type="GO" id="GO:0042802">
    <property type="term" value="F:identical protein binding"/>
    <property type="evidence" value="ECO:0007669"/>
    <property type="project" value="TreeGrafter"/>
</dbReference>
<dbReference type="EMBL" id="BDGG01000012">
    <property type="protein sequence ID" value="GAV05892.1"/>
    <property type="molecule type" value="Genomic_DNA"/>
</dbReference>
<feature type="binding site" description="in other chain" evidence="15">
    <location>
        <begin position="250"/>
        <end position="252"/>
    </location>
    <ligand>
        <name>substrate</name>
        <note>ligand shared between dimeric partners</note>
    </ligand>
</feature>
<dbReference type="Gene3D" id="3.40.50.450">
    <property type="match status" value="2"/>
</dbReference>
<keyword evidence="6 15" id="KW-0021">Allosteric enzyme</keyword>
<dbReference type="OrthoDB" id="537915at2759"/>
<sequence length="819" mass="89872">MATGEDMEAQEMRKMKSLERFERRESVTTDPAPKIVALRGGIESDALRLMKPSTWLGKAVGVYCSGGDSQGMNAAVRGVVRMALYVGAKVFFIHEGYVGMVEGGKLIQEATWESVSGIIQKGGTIIGSARCAEFRQRAGRLNAAYNLVSRGICNIVCIGGDGSLTGANLFRQEWQSLLQELVDNARITPEQQEKYNFLNIVGLVGSIDNDFCGTDMTIGTDSALHRIVECIDAITTTAQSHQRTFVLEVMGRHCGYLALVGALACEADWVFIPEWPPEENWPESMCKKLAQEREMGHRLNIVIVSEGAIDRTGKPITSEQVKNVIVDRLKQDCRITVLGHVQRGGNASAFDRVLGTRMGAEAVFALMDATPETEACVISIDGNQAVRTNLMQCVERTQMVAKAMADKNWDLAVKLRGRSFVRNLTTYKMLTKLKAPEKPGAKDKQRNLAVMCIGAPCGGINAATRSFVRNSQYHGYRTFAVYDGIEGLAAGSIKELTWMDVSGWNGEGGALLGIKRTLAGDYLPACAESLKKFEIEGLVIIGGFEAYHSALQFAEGRKNYPDLRIPIIVVPATISNNVPGTDFCLGADTAINEICEICDRLKQSAIGTRRRVFVIETMGGYCGYLATMAGIAAGADAAYIFEEQVSIDDLRNDVRHLTAKMATNVQRGLIIRNEFAHANYSLDFVRRMYAEEGKDIFSCREAVLGHVQQGGRPTPFDRNLGTKLAARAIEYMDEMITKGNLGNEPTSCALLGMIKRQVNLTPVQALATQTDFLHRIPRTQWWMILRPLLRIMAKHASVYVSEIEDATDDPDAGTRSVLG</sequence>
<dbReference type="GO" id="GO:0061621">
    <property type="term" value="P:canonical glycolysis"/>
    <property type="evidence" value="ECO:0007669"/>
    <property type="project" value="TreeGrafter"/>
</dbReference>
<evidence type="ECO:0000256" key="3">
    <source>
        <dbReference type="ARBA" id="ARBA00004496"/>
    </source>
</evidence>
<dbReference type="FunFam" id="3.40.50.450:FF:000064">
    <property type="entry name" value="Phosphofructokinase, platelet b"/>
    <property type="match status" value="1"/>
</dbReference>
<dbReference type="PANTHER" id="PTHR13697:SF4">
    <property type="entry name" value="ATP-DEPENDENT 6-PHOSPHOFRUCTOKINASE"/>
    <property type="match status" value="1"/>
</dbReference>
<dbReference type="GO" id="GO:0046872">
    <property type="term" value="F:metal ion binding"/>
    <property type="evidence" value="ECO:0007669"/>
    <property type="project" value="UniProtKB-KW"/>
</dbReference>
<dbReference type="PIRSF" id="PIRSF000533">
    <property type="entry name" value="ATP_PFK_euk"/>
    <property type="match status" value="1"/>
</dbReference>
<feature type="binding site" evidence="15">
    <location>
        <begin position="160"/>
        <end position="163"/>
    </location>
    <ligand>
        <name>ATP</name>
        <dbReference type="ChEBI" id="CHEBI:30616"/>
    </ligand>
</feature>
<feature type="binding site" description="in other chain" evidence="15">
    <location>
        <position position="306"/>
    </location>
    <ligand>
        <name>substrate</name>
        <note>ligand shared between dimeric partners</note>
    </ligand>
</feature>
<feature type="domain" description="Phosphofructokinase" evidence="17">
    <location>
        <begin position="60"/>
        <end position="365"/>
    </location>
</feature>
<dbReference type="InterPro" id="IPR035966">
    <property type="entry name" value="PKF_sf"/>
</dbReference>
<evidence type="ECO:0000256" key="15">
    <source>
        <dbReference type="HAMAP-Rule" id="MF_03184"/>
    </source>
</evidence>
<evidence type="ECO:0000256" key="10">
    <source>
        <dbReference type="ARBA" id="ARBA00022777"/>
    </source>
</evidence>
<comment type="cofactor">
    <cofactor evidence="1 15">
        <name>Mg(2+)</name>
        <dbReference type="ChEBI" id="CHEBI:18420"/>
    </cofactor>
</comment>
<dbReference type="NCBIfam" id="TIGR02478">
    <property type="entry name" value="6PF1K_euk"/>
    <property type="match status" value="1"/>
</dbReference>
<evidence type="ECO:0000256" key="12">
    <source>
        <dbReference type="ARBA" id="ARBA00022842"/>
    </source>
</evidence>
<dbReference type="InterPro" id="IPR000023">
    <property type="entry name" value="Phosphofructokinase_dom"/>
</dbReference>
<dbReference type="PROSITE" id="PS00433">
    <property type="entry name" value="PHOSPHOFRUCTOKINASE"/>
    <property type="match status" value="2"/>
</dbReference>
<dbReference type="STRING" id="947166.A0A1D1VWQ7"/>
<keyword evidence="11 15" id="KW-0067">ATP-binding</keyword>
<keyword evidence="13 15" id="KW-0324">Glycolysis</keyword>
<dbReference type="SUPFAM" id="SSF53784">
    <property type="entry name" value="Phosphofructokinase"/>
    <property type="match status" value="2"/>
</dbReference>
<dbReference type="PANTHER" id="PTHR13697">
    <property type="entry name" value="PHOSPHOFRUCTOKINASE"/>
    <property type="match status" value="1"/>
</dbReference>
<comment type="catalytic activity">
    <reaction evidence="14 15 16">
        <text>beta-D-fructose 6-phosphate + ATP = beta-D-fructose 1,6-bisphosphate + ADP + H(+)</text>
        <dbReference type="Rhea" id="RHEA:16109"/>
        <dbReference type="ChEBI" id="CHEBI:15378"/>
        <dbReference type="ChEBI" id="CHEBI:30616"/>
        <dbReference type="ChEBI" id="CHEBI:32966"/>
        <dbReference type="ChEBI" id="CHEBI:57634"/>
        <dbReference type="ChEBI" id="CHEBI:456216"/>
        <dbReference type="EC" id="2.7.1.11"/>
    </reaction>
</comment>
<feature type="binding site" evidence="15">
    <location>
        <position position="700"/>
    </location>
    <ligand>
        <name>beta-D-fructose 2,6-bisphosphate</name>
        <dbReference type="ChEBI" id="CHEBI:58579"/>
        <note>allosteric activator; ligand shared between dimeric partners</note>
    </ligand>
</feature>
<comment type="similarity">
    <text evidence="15">Belongs to the phosphofructokinase type A (PFKA) family. ATP-dependent PFK group I subfamily. Eukaryotic two domain clade 'E' sub-subfamily.</text>
</comment>
<dbReference type="Proteomes" id="UP000186922">
    <property type="component" value="Unassembled WGS sequence"/>
</dbReference>
<dbReference type="FunFam" id="3.40.50.450:FF:000043">
    <property type="entry name" value="ATP-dependent 6-phosphofructokinase, platelet type"/>
    <property type="match status" value="1"/>
</dbReference>
<dbReference type="GO" id="GO:0030388">
    <property type="term" value="P:fructose 1,6-bisphosphate metabolic process"/>
    <property type="evidence" value="ECO:0007669"/>
    <property type="project" value="TreeGrafter"/>
</dbReference>
<feature type="binding site" description="in other chain" evidence="15">
    <location>
        <position position="674"/>
    </location>
    <ligand>
        <name>beta-D-fructose 2,6-bisphosphate</name>
        <dbReference type="ChEBI" id="CHEBI:58579"/>
        <note>allosteric activator; ligand shared between dimeric partners</note>
    </ligand>
</feature>
<feature type="binding site" description="in other chain" evidence="15">
    <location>
        <begin position="573"/>
        <end position="577"/>
    </location>
    <ligand>
        <name>beta-D-fructose 2,6-bisphosphate</name>
        <dbReference type="ChEBI" id="CHEBI:58579"/>
        <note>allosteric activator; ligand shared between dimeric partners</note>
    </ligand>
</feature>
<comment type="activity regulation">
    <text evidence="15">Allosterically activated by ADP, AMP, or fructose 2,6-bisphosphate, and allosterically inhibited by ATP or citrate.</text>
</comment>
<comment type="pathway">
    <text evidence="4 15 16">Carbohydrate degradation; glycolysis; D-glyceraldehyde 3-phosphate and glycerone phosphate from D-glucose: step 3/4.</text>
</comment>
<dbReference type="Pfam" id="PF00365">
    <property type="entry name" value="PFK"/>
    <property type="match status" value="2"/>
</dbReference>
<feature type="binding site" evidence="15">
    <location>
        <position position="67"/>
    </location>
    <ligand>
        <name>ATP</name>
        <dbReference type="ChEBI" id="CHEBI:30616"/>
    </ligand>
</feature>
<dbReference type="HAMAP" id="MF_03184">
    <property type="entry name" value="Phosphofructokinase_I_E"/>
    <property type="match status" value="1"/>
</dbReference>
<dbReference type="AlphaFoldDB" id="A0A1D1VWQ7"/>
<keyword evidence="19" id="KW-1185">Reference proteome</keyword>
<dbReference type="InterPro" id="IPR022953">
    <property type="entry name" value="ATP_PFK"/>
</dbReference>
<dbReference type="GO" id="GO:0070095">
    <property type="term" value="F:fructose-6-phosphate binding"/>
    <property type="evidence" value="ECO:0007669"/>
    <property type="project" value="TreeGrafter"/>
</dbReference>
<feature type="binding site" description="in other chain" evidence="15">
    <location>
        <position position="775"/>
    </location>
    <ligand>
        <name>beta-D-fructose 2,6-bisphosphate</name>
        <dbReference type="ChEBI" id="CHEBI:58579"/>
        <note>allosteric activator; ligand shared between dimeric partners</note>
    </ligand>
</feature>
<feature type="binding site" description="in other chain" evidence="15">
    <location>
        <begin position="340"/>
        <end position="343"/>
    </location>
    <ligand>
        <name>substrate</name>
        <note>ligand shared between dimeric partners</note>
    </ligand>
</feature>
<keyword evidence="12 15" id="KW-0460">Magnesium</keyword>
<feature type="region of interest" description="C-terminal regulatory PFK domain 2" evidence="15">
    <location>
        <begin position="447"/>
        <end position="819"/>
    </location>
</feature>
<organism evidence="18 19">
    <name type="scientific">Ramazzottius varieornatus</name>
    <name type="common">Water bear</name>
    <name type="synonym">Tardigrade</name>
    <dbReference type="NCBI Taxonomy" id="947166"/>
    <lineage>
        <taxon>Eukaryota</taxon>
        <taxon>Metazoa</taxon>
        <taxon>Ecdysozoa</taxon>
        <taxon>Tardigrada</taxon>
        <taxon>Eutardigrada</taxon>
        <taxon>Parachela</taxon>
        <taxon>Hypsibioidea</taxon>
        <taxon>Ramazzottiidae</taxon>
        <taxon>Ramazzottius</taxon>
    </lineage>
</organism>
<feature type="active site" description="Proton acceptor" evidence="15">
    <location>
        <position position="208"/>
    </location>
</feature>
<comment type="subcellular location">
    <subcellularLocation>
        <location evidence="3 15">Cytoplasm</location>
    </subcellularLocation>
</comment>
<feature type="region of interest" description="N-terminal catalytic PFK domain 1" evidence="15">
    <location>
        <begin position="1"/>
        <end position="432"/>
    </location>
</feature>
<dbReference type="UniPathway" id="UPA00109">
    <property type="reaction ID" value="UER00182"/>
</dbReference>
<feature type="region of interest" description="Interdomain linker" evidence="15">
    <location>
        <begin position="433"/>
        <end position="446"/>
    </location>
</feature>
<dbReference type="GO" id="GO:0048029">
    <property type="term" value="F:monosaccharide binding"/>
    <property type="evidence" value="ECO:0007669"/>
    <property type="project" value="TreeGrafter"/>
</dbReference>
<feature type="binding site" evidence="15">
    <location>
        <begin position="130"/>
        <end position="131"/>
    </location>
    <ligand>
        <name>ATP</name>
        <dbReference type="ChEBI" id="CHEBI:30616"/>
    </ligand>
</feature>
<proteinExistence type="inferred from homology"/>
<evidence type="ECO:0000256" key="1">
    <source>
        <dbReference type="ARBA" id="ARBA00001946"/>
    </source>
</evidence>
<evidence type="ECO:0000256" key="13">
    <source>
        <dbReference type="ARBA" id="ARBA00023152"/>
    </source>
</evidence>
<feature type="binding site" description="in other chain" evidence="15">
    <location>
        <begin position="206"/>
        <end position="208"/>
    </location>
    <ligand>
        <name>substrate</name>
        <note>ligand shared between dimeric partners</note>
    </ligand>
</feature>
<dbReference type="GO" id="GO:0016208">
    <property type="term" value="F:AMP binding"/>
    <property type="evidence" value="ECO:0007669"/>
    <property type="project" value="TreeGrafter"/>
</dbReference>
<reference evidence="18 19" key="1">
    <citation type="journal article" date="2016" name="Nat. Commun.">
        <title>Extremotolerant tardigrade genome and improved radiotolerance of human cultured cells by tardigrade-unique protein.</title>
        <authorList>
            <person name="Hashimoto T."/>
            <person name="Horikawa D.D."/>
            <person name="Saito Y."/>
            <person name="Kuwahara H."/>
            <person name="Kozuka-Hata H."/>
            <person name="Shin-I T."/>
            <person name="Minakuchi Y."/>
            <person name="Ohishi K."/>
            <person name="Motoyama A."/>
            <person name="Aizu T."/>
            <person name="Enomoto A."/>
            <person name="Kondo K."/>
            <person name="Tanaka S."/>
            <person name="Hara Y."/>
            <person name="Koshikawa S."/>
            <person name="Sagara H."/>
            <person name="Miura T."/>
            <person name="Yokobori S."/>
            <person name="Miyagawa K."/>
            <person name="Suzuki Y."/>
            <person name="Kubo T."/>
            <person name="Oyama M."/>
            <person name="Kohara Y."/>
            <person name="Fujiyama A."/>
            <person name="Arakawa K."/>
            <person name="Katayama T."/>
            <person name="Toyoda A."/>
            <person name="Kunieda T."/>
        </authorList>
    </citation>
    <scope>NUCLEOTIDE SEQUENCE [LARGE SCALE GENOMIC DNA]</scope>
    <source>
        <strain evidence="18 19">YOKOZUNA-1</strain>
    </source>
</reference>